<evidence type="ECO:0000313" key="2">
    <source>
        <dbReference type="Proteomes" id="UP000077317"/>
    </source>
</evidence>
<sequence length="361" mass="41692">MSLESEFFKKKRVLINELLPFGFKKEGDLYNYRELFMDGNFEAQLSIEADGRVSGRVVDTEINDDYLALRTQRQAGSFAGQVRAAYAAILEKIADCCFEDRPFVTEQADRLLHYIEKTYGDQYDHPFAKYPDFAAYRNPINRKWYGLIMTVNRSKLDSGKEKRKQKETDDEVEMINLKVKNDDLAHLLTCPGIYPSYHMNKKFWVSVILDEDVSDELLFSLVDKSRRLTEKGSLGSADGPDFWLIPANPKYYDVDAELAAQKMIHWTQKASIKTDDYVGIYITAPVRSLRYLCRVLEADIPNEAYPDRSKTKRLMRIELLTQFPDSQFSSSVLKEYGVTNIRGARRMTKELVAEVKKALKD</sequence>
<dbReference type="Pfam" id="PF04237">
    <property type="entry name" value="YjbR"/>
    <property type="match status" value="1"/>
</dbReference>
<dbReference type="Gene3D" id="3.90.1150.30">
    <property type="match status" value="1"/>
</dbReference>
<dbReference type="OrthoDB" id="9789813at2"/>
<dbReference type="EMBL" id="CP014699">
    <property type="protein sequence ID" value="AND79779.1"/>
    <property type="molecule type" value="Genomic_DNA"/>
</dbReference>
<proteinExistence type="predicted"/>
<dbReference type="KEGG" id="spat:A0O21_06930"/>
<keyword evidence="2" id="KW-1185">Reference proteome</keyword>
<dbReference type="RefSeq" id="WP_067063458.1">
    <property type="nucleotide sequence ID" value="NZ_CP014699.1"/>
</dbReference>
<dbReference type="InterPro" id="IPR007351">
    <property type="entry name" value="YjbR"/>
</dbReference>
<gene>
    <name evidence="1" type="ORF">A0O21_06930</name>
</gene>
<dbReference type="AlphaFoldDB" id="A0A172Q8G5"/>
<dbReference type="PANTHER" id="PTHR35145">
    <property type="entry name" value="CYTOPLASMIC PROTEIN-RELATED"/>
    <property type="match status" value="1"/>
</dbReference>
<dbReference type="SUPFAM" id="SSF142906">
    <property type="entry name" value="YjbR-like"/>
    <property type="match status" value="1"/>
</dbReference>
<name>A0A172Q8G5_9STRE</name>
<dbReference type="InterPro" id="IPR038056">
    <property type="entry name" value="YjbR-like_sf"/>
</dbReference>
<organism evidence="1 2">
    <name type="scientific">Streptococcus pantholopis</name>
    <dbReference type="NCBI Taxonomy" id="1811193"/>
    <lineage>
        <taxon>Bacteria</taxon>
        <taxon>Bacillati</taxon>
        <taxon>Bacillota</taxon>
        <taxon>Bacilli</taxon>
        <taxon>Lactobacillales</taxon>
        <taxon>Streptococcaceae</taxon>
        <taxon>Streptococcus</taxon>
    </lineage>
</organism>
<dbReference type="Proteomes" id="UP000077317">
    <property type="component" value="Chromosome"/>
</dbReference>
<reference evidence="1 2" key="1">
    <citation type="journal article" date="2016" name="Int. J. Syst. Evol. Microbiol.">
        <title>Streptococcuspantholopis sp. nov., isolated from faeces of the Tibetan antelope (Pantholops hodgsonii).</title>
        <authorList>
            <person name="Bai X."/>
            <person name="Xiong Y."/>
            <person name="Lu S."/>
            <person name="Jin D."/>
            <person name="Lai X."/>
            <person name="Yang J."/>
            <person name="Niu L."/>
            <person name="Hu S."/>
            <person name="Meng X."/>
            <person name="Pu J."/>
            <person name="Ye C."/>
            <person name="Xu J."/>
        </authorList>
    </citation>
    <scope>NUCLEOTIDE SEQUENCE [LARGE SCALE GENOMIC DNA]</scope>
    <source>
        <strain evidence="1 2">TA 26</strain>
    </source>
</reference>
<dbReference type="STRING" id="1811193.A0O21_06930"/>
<dbReference type="PANTHER" id="PTHR35145:SF1">
    <property type="entry name" value="CYTOPLASMIC PROTEIN"/>
    <property type="match status" value="1"/>
</dbReference>
<dbReference type="InterPro" id="IPR058532">
    <property type="entry name" value="YjbR/MT2646/Rv2570-like"/>
</dbReference>
<accession>A0A172Q8G5</accession>
<evidence type="ECO:0000313" key="1">
    <source>
        <dbReference type="EMBL" id="AND79779.1"/>
    </source>
</evidence>
<reference evidence="2" key="2">
    <citation type="submission" date="2016-03" db="EMBL/GenBank/DDBJ databases">
        <title>Streptococcus antelopensis sp. nov., isolated from the feces of the Tibetan antelope (Pantholops hodgsonii) in Hoh Xil National Nature Reserve, Qinghai, China.</title>
        <authorList>
            <person name="Bai X."/>
        </authorList>
    </citation>
    <scope>NUCLEOTIDE SEQUENCE [LARGE SCALE GENOMIC DNA]</scope>
    <source>
        <strain evidence="2">TA 26</strain>
    </source>
</reference>
<protein>
    <submittedName>
        <fullName evidence="1">MmcQ family protein</fullName>
    </submittedName>
</protein>